<keyword evidence="1" id="KW-0732">Signal</keyword>
<comment type="caution">
    <text evidence="2">The sequence shown here is derived from an EMBL/GenBank/DDBJ whole genome shotgun (WGS) entry which is preliminary data.</text>
</comment>
<dbReference type="RefSeq" id="XP_025399898.1">
    <property type="nucleotide sequence ID" value="XM_025545324.1"/>
</dbReference>
<protein>
    <recommendedName>
        <fullName evidence="4">Secreted protein</fullName>
    </recommendedName>
</protein>
<dbReference type="AlphaFoldDB" id="A0A317WBY3"/>
<gene>
    <name evidence="2" type="ORF">BO70DRAFT_379266</name>
</gene>
<dbReference type="VEuPathDB" id="FungiDB:BO70DRAFT_379266"/>
<evidence type="ECO:0000313" key="2">
    <source>
        <dbReference type="EMBL" id="PWY83455.1"/>
    </source>
</evidence>
<dbReference type="GeneID" id="37067561"/>
<keyword evidence="3" id="KW-1185">Reference proteome</keyword>
<evidence type="ECO:0000256" key="1">
    <source>
        <dbReference type="SAM" id="SignalP"/>
    </source>
</evidence>
<reference evidence="2 3" key="1">
    <citation type="submission" date="2016-12" db="EMBL/GenBank/DDBJ databases">
        <title>The genomes of Aspergillus section Nigri reveals drivers in fungal speciation.</title>
        <authorList>
            <consortium name="DOE Joint Genome Institute"/>
            <person name="Vesth T.C."/>
            <person name="Nybo J."/>
            <person name="Theobald S."/>
            <person name="Brandl J."/>
            <person name="Frisvad J.C."/>
            <person name="Nielsen K.F."/>
            <person name="Lyhne E.K."/>
            <person name="Kogle M.E."/>
            <person name="Kuo A."/>
            <person name="Riley R."/>
            <person name="Clum A."/>
            <person name="Nolan M."/>
            <person name="Lipzen A."/>
            <person name="Salamov A."/>
            <person name="Henrissat B."/>
            <person name="Wiebenga A."/>
            <person name="De Vries R.P."/>
            <person name="Grigoriev I.V."/>
            <person name="Mortensen U.H."/>
            <person name="Andersen M.R."/>
            <person name="Baker S.E."/>
        </authorList>
    </citation>
    <scope>NUCLEOTIDE SEQUENCE [LARGE SCALE GENOMIC DNA]</scope>
    <source>
        <strain evidence="2 3">CBS 117.55</strain>
    </source>
</reference>
<feature type="chain" id="PRO_5016364016" description="Secreted protein" evidence="1">
    <location>
        <begin position="21"/>
        <end position="86"/>
    </location>
</feature>
<evidence type="ECO:0000313" key="3">
    <source>
        <dbReference type="Proteomes" id="UP000247233"/>
    </source>
</evidence>
<name>A0A317WBY3_9EURO</name>
<dbReference type="EMBL" id="MSFL01000010">
    <property type="protein sequence ID" value="PWY83455.1"/>
    <property type="molecule type" value="Genomic_DNA"/>
</dbReference>
<proteinExistence type="predicted"/>
<accession>A0A317WBY3</accession>
<sequence>MVMVMVMVLGALLTDRVIDCDDLIKVSVSSLGMILISLKHELERTSNPTGASMHAWYTLRRCPLKLVVSTIETYNLGHGMNLGQSR</sequence>
<dbReference type="Proteomes" id="UP000247233">
    <property type="component" value="Unassembled WGS sequence"/>
</dbReference>
<feature type="signal peptide" evidence="1">
    <location>
        <begin position="1"/>
        <end position="20"/>
    </location>
</feature>
<evidence type="ECO:0008006" key="4">
    <source>
        <dbReference type="Google" id="ProtNLM"/>
    </source>
</evidence>
<organism evidence="2 3">
    <name type="scientific">Aspergillus heteromorphus CBS 117.55</name>
    <dbReference type="NCBI Taxonomy" id="1448321"/>
    <lineage>
        <taxon>Eukaryota</taxon>
        <taxon>Fungi</taxon>
        <taxon>Dikarya</taxon>
        <taxon>Ascomycota</taxon>
        <taxon>Pezizomycotina</taxon>
        <taxon>Eurotiomycetes</taxon>
        <taxon>Eurotiomycetidae</taxon>
        <taxon>Eurotiales</taxon>
        <taxon>Aspergillaceae</taxon>
        <taxon>Aspergillus</taxon>
        <taxon>Aspergillus subgen. Circumdati</taxon>
    </lineage>
</organism>